<sequence length="210" mass="23521">MSYEKSPSSSEPRLRFGFRSKTWTRVEFRDRGQSRISEWGAGLGFKTGVEIGFRNERQGWILRSRSRLGFGIEGQGRISRWGLGSGLGFGIGLRSGFEVEFEFEVKVGSGSGSSFWMWVRVGFRDEGRVRDQVSGLGLGLGFGQEFQGRVLGLRLGFRDKVGVGFGFETGVEFPGWGQVWGPREGASFMVKVRFRSWVAGRRLPDLDPET</sequence>
<dbReference type="EMBL" id="BTGU01000014">
    <property type="protein sequence ID" value="GMN42115.1"/>
    <property type="molecule type" value="Genomic_DNA"/>
</dbReference>
<keyword evidence="2" id="KW-1185">Reference proteome</keyword>
<proteinExistence type="predicted"/>
<evidence type="ECO:0000313" key="1">
    <source>
        <dbReference type="EMBL" id="GMN42115.1"/>
    </source>
</evidence>
<dbReference type="AlphaFoldDB" id="A0AA88D2R7"/>
<name>A0AA88D2R7_FICCA</name>
<dbReference type="Proteomes" id="UP001187192">
    <property type="component" value="Unassembled WGS sequence"/>
</dbReference>
<reference evidence="1" key="1">
    <citation type="submission" date="2023-07" db="EMBL/GenBank/DDBJ databases">
        <title>draft genome sequence of fig (Ficus carica).</title>
        <authorList>
            <person name="Takahashi T."/>
            <person name="Nishimura K."/>
        </authorList>
    </citation>
    <scope>NUCLEOTIDE SEQUENCE</scope>
</reference>
<comment type="caution">
    <text evidence="1">The sequence shown here is derived from an EMBL/GenBank/DDBJ whole genome shotgun (WGS) entry which is preliminary data.</text>
</comment>
<organism evidence="1 2">
    <name type="scientific">Ficus carica</name>
    <name type="common">Common fig</name>
    <dbReference type="NCBI Taxonomy" id="3494"/>
    <lineage>
        <taxon>Eukaryota</taxon>
        <taxon>Viridiplantae</taxon>
        <taxon>Streptophyta</taxon>
        <taxon>Embryophyta</taxon>
        <taxon>Tracheophyta</taxon>
        <taxon>Spermatophyta</taxon>
        <taxon>Magnoliopsida</taxon>
        <taxon>eudicotyledons</taxon>
        <taxon>Gunneridae</taxon>
        <taxon>Pentapetalae</taxon>
        <taxon>rosids</taxon>
        <taxon>fabids</taxon>
        <taxon>Rosales</taxon>
        <taxon>Moraceae</taxon>
        <taxon>Ficeae</taxon>
        <taxon>Ficus</taxon>
    </lineage>
</organism>
<protein>
    <submittedName>
        <fullName evidence="1">Uncharacterized protein</fullName>
    </submittedName>
</protein>
<evidence type="ECO:0000313" key="2">
    <source>
        <dbReference type="Proteomes" id="UP001187192"/>
    </source>
</evidence>
<accession>A0AA88D2R7</accession>
<gene>
    <name evidence="1" type="ORF">TIFTF001_011340</name>
</gene>